<evidence type="ECO:0000313" key="2">
    <source>
        <dbReference type="Proteomes" id="UP001264340"/>
    </source>
</evidence>
<dbReference type="RefSeq" id="WP_310126354.1">
    <property type="nucleotide sequence ID" value="NZ_JAVDQV010000004.1"/>
</dbReference>
<organism evidence="1 2">
    <name type="scientific">Paraburkholderia terricola</name>
    <dbReference type="NCBI Taxonomy" id="169427"/>
    <lineage>
        <taxon>Bacteria</taxon>
        <taxon>Pseudomonadati</taxon>
        <taxon>Pseudomonadota</taxon>
        <taxon>Betaproteobacteria</taxon>
        <taxon>Burkholderiales</taxon>
        <taxon>Burkholderiaceae</taxon>
        <taxon>Paraburkholderia</taxon>
    </lineage>
</organism>
<evidence type="ECO:0000313" key="1">
    <source>
        <dbReference type="EMBL" id="MDR6412383.1"/>
    </source>
</evidence>
<keyword evidence="2" id="KW-1185">Reference proteome</keyword>
<gene>
    <name evidence="1" type="ORF">J2804_005818</name>
</gene>
<proteinExistence type="predicted"/>
<protein>
    <submittedName>
        <fullName evidence="1">Uncharacterized protein</fullName>
    </submittedName>
</protein>
<name>A0ABU1M048_9BURK</name>
<dbReference type="Proteomes" id="UP001264340">
    <property type="component" value="Unassembled WGS sequence"/>
</dbReference>
<dbReference type="EMBL" id="JAVDRP010000018">
    <property type="protein sequence ID" value="MDR6412383.1"/>
    <property type="molecule type" value="Genomic_DNA"/>
</dbReference>
<sequence length="201" mass="22552">MVFVFFCVSGVLPPMCRHPSLTTREGAPRVARGLETDALLLARTLDPYPGAVIVVANDWPFYFDLKVLRMSREFGRRIVNVVRTLGSTKEAGVLDFMAGRAEPFVVISSSDFEFSELTDSKRIDVDPIRGFDQEACVVLHGYLSELGEHASNPLSENDMLRATVGNRDLRRALDFMSRIRANDDVAFQRKLRSLIGEEAIR</sequence>
<reference evidence="1 2" key="1">
    <citation type="submission" date="2023-07" db="EMBL/GenBank/DDBJ databases">
        <title>Sorghum-associated microbial communities from plants grown in Nebraska, USA.</title>
        <authorList>
            <person name="Schachtman D."/>
        </authorList>
    </citation>
    <scope>NUCLEOTIDE SEQUENCE [LARGE SCALE GENOMIC DNA]</scope>
    <source>
        <strain evidence="1 2">DS1316</strain>
    </source>
</reference>
<accession>A0ABU1M048</accession>
<comment type="caution">
    <text evidence="1">The sequence shown here is derived from an EMBL/GenBank/DDBJ whole genome shotgun (WGS) entry which is preliminary data.</text>
</comment>